<dbReference type="Pfam" id="PF02899">
    <property type="entry name" value="Phage_int_SAM_1"/>
    <property type="match status" value="1"/>
</dbReference>
<evidence type="ECO:0000256" key="6">
    <source>
        <dbReference type="ARBA" id="ARBA00023125"/>
    </source>
</evidence>
<dbReference type="GO" id="GO:0015074">
    <property type="term" value="P:DNA integration"/>
    <property type="evidence" value="ECO:0007669"/>
    <property type="project" value="UniProtKB-KW"/>
</dbReference>
<dbReference type="PANTHER" id="PTHR30349:SF77">
    <property type="entry name" value="TYROSINE RECOMBINASE XERC"/>
    <property type="match status" value="1"/>
</dbReference>
<dbReference type="Gene3D" id="1.10.150.130">
    <property type="match status" value="1"/>
</dbReference>
<evidence type="ECO:0000256" key="5">
    <source>
        <dbReference type="ARBA" id="ARBA00022908"/>
    </source>
</evidence>
<dbReference type="InterPro" id="IPR004107">
    <property type="entry name" value="Integrase_SAM-like_N"/>
</dbReference>
<dbReference type="GO" id="GO:0006310">
    <property type="term" value="P:DNA recombination"/>
    <property type="evidence" value="ECO:0007669"/>
    <property type="project" value="UniProtKB-KW"/>
</dbReference>
<keyword evidence="2" id="KW-0963">Cytoplasm</keyword>
<organism evidence="11">
    <name type="scientific">freshwater metagenome</name>
    <dbReference type="NCBI Taxonomy" id="449393"/>
    <lineage>
        <taxon>unclassified sequences</taxon>
        <taxon>metagenomes</taxon>
        <taxon>ecological metagenomes</taxon>
    </lineage>
</organism>
<proteinExistence type="inferred from homology"/>
<dbReference type="CDD" id="cd00798">
    <property type="entry name" value="INT_XerDC_C"/>
    <property type="match status" value="1"/>
</dbReference>
<keyword evidence="7" id="KW-0233">DNA recombination</keyword>
<comment type="subcellular location">
    <subcellularLocation>
        <location evidence="1">Cytoplasm</location>
    </subcellularLocation>
</comment>
<dbReference type="InterPro" id="IPR044068">
    <property type="entry name" value="CB"/>
</dbReference>
<accession>A0A6J7GIZ2</accession>
<evidence type="ECO:0000256" key="1">
    <source>
        <dbReference type="ARBA" id="ARBA00004496"/>
    </source>
</evidence>
<evidence type="ECO:0000256" key="7">
    <source>
        <dbReference type="ARBA" id="ARBA00023172"/>
    </source>
</evidence>
<dbReference type="GO" id="GO:0005737">
    <property type="term" value="C:cytoplasm"/>
    <property type="evidence" value="ECO:0007669"/>
    <property type="project" value="UniProtKB-SubCell"/>
</dbReference>
<name>A0A6J7GIZ2_9ZZZZ</name>
<feature type="domain" description="Tyr recombinase" evidence="9">
    <location>
        <begin position="137"/>
        <end position="322"/>
    </location>
</feature>
<keyword evidence="8" id="KW-0131">Cell cycle</keyword>
<dbReference type="InterPro" id="IPR050090">
    <property type="entry name" value="Tyrosine_recombinase_XerCD"/>
</dbReference>
<keyword evidence="3" id="KW-0132">Cell division</keyword>
<keyword evidence="4" id="KW-0159">Chromosome partition</keyword>
<dbReference type="GO" id="GO:0007059">
    <property type="term" value="P:chromosome segregation"/>
    <property type="evidence" value="ECO:0007669"/>
    <property type="project" value="UniProtKB-KW"/>
</dbReference>
<dbReference type="HAMAP" id="MF_01808">
    <property type="entry name" value="Recomb_XerC_XerD"/>
    <property type="match status" value="1"/>
</dbReference>
<evidence type="ECO:0000313" key="11">
    <source>
        <dbReference type="EMBL" id="CAB4908337.1"/>
    </source>
</evidence>
<dbReference type="InterPro" id="IPR011010">
    <property type="entry name" value="DNA_brk_join_enz"/>
</dbReference>
<dbReference type="PANTHER" id="PTHR30349">
    <property type="entry name" value="PHAGE INTEGRASE-RELATED"/>
    <property type="match status" value="1"/>
</dbReference>
<dbReference type="InterPro" id="IPR010998">
    <property type="entry name" value="Integrase_recombinase_N"/>
</dbReference>
<dbReference type="GO" id="GO:0051301">
    <property type="term" value="P:cell division"/>
    <property type="evidence" value="ECO:0007669"/>
    <property type="project" value="UniProtKB-KW"/>
</dbReference>
<evidence type="ECO:0000259" key="9">
    <source>
        <dbReference type="PROSITE" id="PS51898"/>
    </source>
</evidence>
<keyword evidence="5" id="KW-0229">DNA integration</keyword>
<dbReference type="InterPro" id="IPR002104">
    <property type="entry name" value="Integrase_catalytic"/>
</dbReference>
<dbReference type="PROSITE" id="PS51900">
    <property type="entry name" value="CB"/>
    <property type="match status" value="1"/>
</dbReference>
<dbReference type="SUPFAM" id="SSF56349">
    <property type="entry name" value="DNA breaking-rejoining enzymes"/>
    <property type="match status" value="1"/>
</dbReference>
<feature type="domain" description="Core-binding (CB)" evidence="10">
    <location>
        <begin position="30"/>
        <end position="116"/>
    </location>
</feature>
<dbReference type="EMBL" id="CAFBMC010000096">
    <property type="protein sequence ID" value="CAB4908337.1"/>
    <property type="molecule type" value="Genomic_DNA"/>
</dbReference>
<dbReference type="AlphaFoldDB" id="A0A6J7GIZ2"/>
<dbReference type="Gene3D" id="1.10.443.10">
    <property type="entry name" value="Intergrase catalytic core"/>
    <property type="match status" value="1"/>
</dbReference>
<keyword evidence="6" id="KW-0238">DNA-binding</keyword>
<dbReference type="Pfam" id="PF00589">
    <property type="entry name" value="Phage_integrase"/>
    <property type="match status" value="1"/>
</dbReference>
<protein>
    <submittedName>
        <fullName evidence="11">Unannotated protein</fullName>
    </submittedName>
</protein>
<dbReference type="InterPro" id="IPR013762">
    <property type="entry name" value="Integrase-like_cat_sf"/>
</dbReference>
<evidence type="ECO:0000256" key="3">
    <source>
        <dbReference type="ARBA" id="ARBA00022618"/>
    </source>
</evidence>
<evidence type="ECO:0000259" key="10">
    <source>
        <dbReference type="PROSITE" id="PS51900"/>
    </source>
</evidence>
<reference evidence="11" key="1">
    <citation type="submission" date="2020-05" db="EMBL/GenBank/DDBJ databases">
        <authorList>
            <person name="Chiriac C."/>
            <person name="Salcher M."/>
            <person name="Ghai R."/>
            <person name="Kavagutti S V."/>
        </authorList>
    </citation>
    <scope>NUCLEOTIDE SEQUENCE</scope>
</reference>
<evidence type="ECO:0000256" key="4">
    <source>
        <dbReference type="ARBA" id="ARBA00022829"/>
    </source>
</evidence>
<dbReference type="PROSITE" id="PS51898">
    <property type="entry name" value="TYR_RECOMBINASE"/>
    <property type="match status" value="1"/>
</dbReference>
<evidence type="ECO:0000256" key="2">
    <source>
        <dbReference type="ARBA" id="ARBA00022490"/>
    </source>
</evidence>
<dbReference type="InterPro" id="IPR023009">
    <property type="entry name" value="Tyrosine_recombinase_XerC/XerD"/>
</dbReference>
<dbReference type="GO" id="GO:0003677">
    <property type="term" value="F:DNA binding"/>
    <property type="evidence" value="ECO:0007669"/>
    <property type="project" value="UniProtKB-KW"/>
</dbReference>
<gene>
    <name evidence="11" type="ORF">UFOPK3495_01410</name>
</gene>
<sequence>MLADRARLSPVRRIVCHDGQVSTPARSLAPAFARALAGFTRYLTLERDRSEHTVRAYTSDVADLLSYASAHERTNLEDIDLALLRDWLGEQHSAGHARSTIARKAASVRAFTSWCERQGLLESDPGRRLKSPQVPHKLPIVLDIAEATRVMDLAAQYAGDGDPVSVRDQAILELLYGTGIRVSELCALDLVSIQWESRTVRVMGKGRKERVVPFGIPAERALSAWNDTRARFVTEASGNAFFLGVRGARLDPRTAREVVGRITQAADVPRLAPHGLRHSAATHVLEGGADLRAVQELLGHSSLATTQRYTHVSVERLRAAFDQAHPRAGEN</sequence>
<evidence type="ECO:0000256" key="8">
    <source>
        <dbReference type="ARBA" id="ARBA00023306"/>
    </source>
</evidence>